<protein>
    <submittedName>
        <fullName evidence="1">Uncharacterized protein</fullName>
    </submittedName>
</protein>
<proteinExistence type="predicted"/>
<dbReference type="GeneID" id="34519810"/>
<dbReference type="AlphaFoldDB" id="W6MK96"/>
<keyword evidence="2" id="KW-1185">Reference proteome</keyword>
<dbReference type="Proteomes" id="UP000019384">
    <property type="component" value="Unassembled WGS sequence"/>
</dbReference>
<sequence>MIWLSETQSTLFIWCLYGVSKTEFMIGKVYGHSMDTLGGDL</sequence>
<reference evidence="1" key="1">
    <citation type="submission" date="2013-12" db="EMBL/GenBank/DDBJ databases">
        <authorList>
            <person name="Genoscope - CEA"/>
        </authorList>
    </citation>
    <scope>NUCLEOTIDE SEQUENCE</scope>
    <source>
        <strain evidence="1">CBS 1993</strain>
    </source>
</reference>
<gene>
    <name evidence="1" type="ORF">KUCA_T00002390001</name>
</gene>
<dbReference type="RefSeq" id="XP_022458422.1">
    <property type="nucleotide sequence ID" value="XM_022602637.1"/>
</dbReference>
<dbReference type="HOGENOM" id="CLU_3279623_0_0_1"/>
<reference evidence="1" key="2">
    <citation type="submission" date="2014-02" db="EMBL/GenBank/DDBJ databases">
        <title>Complete DNA sequence of /Kuraishia capsulata/ illustrates novel genomic features among budding yeasts (/Saccharomycotina/).</title>
        <authorList>
            <person name="Morales L."/>
            <person name="Noel B."/>
            <person name="Porcel B."/>
            <person name="Marcet-Houben M."/>
            <person name="Hullo M-F."/>
            <person name="Sacerdot C."/>
            <person name="Tekaia F."/>
            <person name="Leh-Louis V."/>
            <person name="Despons L."/>
            <person name="Khanna V."/>
            <person name="Aury J-M."/>
            <person name="Barbe V."/>
            <person name="Couloux A."/>
            <person name="Labadie K."/>
            <person name="Pelletier E."/>
            <person name="Souciet J-L."/>
            <person name="Boekhout T."/>
            <person name="Gabaldon T."/>
            <person name="Wincker P."/>
            <person name="Dujon B."/>
        </authorList>
    </citation>
    <scope>NUCLEOTIDE SEQUENCE</scope>
    <source>
        <strain evidence="1">CBS 1993</strain>
    </source>
</reference>
<accession>W6MK96</accession>
<name>W6MK96_9ASCO</name>
<evidence type="ECO:0000313" key="2">
    <source>
        <dbReference type="Proteomes" id="UP000019384"/>
    </source>
</evidence>
<dbReference type="EMBL" id="HG793127">
    <property type="protein sequence ID" value="CDK26418.1"/>
    <property type="molecule type" value="Genomic_DNA"/>
</dbReference>
<organism evidence="1 2">
    <name type="scientific">Kuraishia capsulata CBS 1993</name>
    <dbReference type="NCBI Taxonomy" id="1382522"/>
    <lineage>
        <taxon>Eukaryota</taxon>
        <taxon>Fungi</taxon>
        <taxon>Dikarya</taxon>
        <taxon>Ascomycota</taxon>
        <taxon>Saccharomycotina</taxon>
        <taxon>Pichiomycetes</taxon>
        <taxon>Pichiales</taxon>
        <taxon>Pichiaceae</taxon>
        <taxon>Kuraishia</taxon>
    </lineage>
</organism>
<evidence type="ECO:0000313" key="1">
    <source>
        <dbReference type="EMBL" id="CDK26418.1"/>
    </source>
</evidence>